<evidence type="ECO:0000313" key="2">
    <source>
        <dbReference type="Proteomes" id="UP000807342"/>
    </source>
</evidence>
<dbReference type="Proteomes" id="UP000807342">
    <property type="component" value="Unassembled WGS sequence"/>
</dbReference>
<name>A0A9P6C4N5_9AGAR</name>
<accession>A0A9P6C4N5</accession>
<organism evidence="1 2">
    <name type="scientific">Macrolepiota fuliginosa MF-IS2</name>
    <dbReference type="NCBI Taxonomy" id="1400762"/>
    <lineage>
        <taxon>Eukaryota</taxon>
        <taxon>Fungi</taxon>
        <taxon>Dikarya</taxon>
        <taxon>Basidiomycota</taxon>
        <taxon>Agaricomycotina</taxon>
        <taxon>Agaricomycetes</taxon>
        <taxon>Agaricomycetidae</taxon>
        <taxon>Agaricales</taxon>
        <taxon>Agaricineae</taxon>
        <taxon>Agaricaceae</taxon>
        <taxon>Macrolepiota</taxon>
    </lineage>
</organism>
<sequence length="110" mass="13013">MKLKKHDDLAYMVRDLVKTRHLSQSPDAYSYGPTPPKLLSFCCCKTSCCSIRRRLSCYTWIQCSFHEAPRISWRLVRLNERALVRPTMYSRMDIEGLRTRKAPFEALKKR</sequence>
<gene>
    <name evidence="1" type="ORF">P691DRAFT_49264</name>
</gene>
<dbReference type="EMBL" id="MU151162">
    <property type="protein sequence ID" value="KAF9448418.1"/>
    <property type="molecule type" value="Genomic_DNA"/>
</dbReference>
<dbReference type="AlphaFoldDB" id="A0A9P6C4N5"/>
<keyword evidence="2" id="KW-1185">Reference proteome</keyword>
<evidence type="ECO:0000313" key="1">
    <source>
        <dbReference type="EMBL" id="KAF9448418.1"/>
    </source>
</evidence>
<reference evidence="1" key="1">
    <citation type="submission" date="2020-11" db="EMBL/GenBank/DDBJ databases">
        <authorList>
            <consortium name="DOE Joint Genome Institute"/>
            <person name="Ahrendt S."/>
            <person name="Riley R."/>
            <person name="Andreopoulos W."/>
            <person name="Labutti K."/>
            <person name="Pangilinan J."/>
            <person name="Ruiz-Duenas F.J."/>
            <person name="Barrasa J.M."/>
            <person name="Sanchez-Garcia M."/>
            <person name="Camarero S."/>
            <person name="Miyauchi S."/>
            <person name="Serrano A."/>
            <person name="Linde D."/>
            <person name="Babiker R."/>
            <person name="Drula E."/>
            <person name="Ayuso-Fernandez I."/>
            <person name="Pacheco R."/>
            <person name="Padilla G."/>
            <person name="Ferreira P."/>
            <person name="Barriuso J."/>
            <person name="Kellner H."/>
            <person name="Castanera R."/>
            <person name="Alfaro M."/>
            <person name="Ramirez L."/>
            <person name="Pisabarro A.G."/>
            <person name="Kuo A."/>
            <person name="Tritt A."/>
            <person name="Lipzen A."/>
            <person name="He G."/>
            <person name="Yan M."/>
            <person name="Ng V."/>
            <person name="Cullen D."/>
            <person name="Martin F."/>
            <person name="Rosso M.-N."/>
            <person name="Henrissat B."/>
            <person name="Hibbett D."/>
            <person name="Martinez A.T."/>
            <person name="Grigoriev I.V."/>
        </authorList>
    </citation>
    <scope>NUCLEOTIDE SEQUENCE</scope>
    <source>
        <strain evidence="1">MF-IS2</strain>
    </source>
</reference>
<protein>
    <submittedName>
        <fullName evidence="1">Uncharacterized protein</fullName>
    </submittedName>
</protein>
<proteinExistence type="predicted"/>
<comment type="caution">
    <text evidence="1">The sequence shown here is derived from an EMBL/GenBank/DDBJ whole genome shotgun (WGS) entry which is preliminary data.</text>
</comment>